<keyword evidence="3" id="KW-0040">ANK repeat</keyword>
<evidence type="ECO:0000259" key="5">
    <source>
        <dbReference type="PROSITE" id="PS50097"/>
    </source>
</evidence>
<comment type="pathway">
    <text evidence="1">Protein modification; protein ubiquitination.</text>
</comment>
<dbReference type="InterPro" id="IPR011333">
    <property type="entry name" value="SKP1/BTB/POZ_sf"/>
</dbReference>
<protein>
    <recommendedName>
        <fullName evidence="5">BTB domain-containing protein</fullName>
    </recommendedName>
</protein>
<evidence type="ECO:0000256" key="1">
    <source>
        <dbReference type="ARBA" id="ARBA00004906"/>
    </source>
</evidence>
<dbReference type="CDD" id="cd18186">
    <property type="entry name" value="BTB_POZ_ZBTB_KLHL-like"/>
    <property type="match status" value="1"/>
</dbReference>
<sequence>MQYLAAPTAASNSTSDRAAAGPRHGKGTYAGASASGAAGSGGSPVLTVRVGDRAFVVHRGLLAERCGYFKQLLESEGFAESGADEVTLGEADPEVFGRLLCFIYWDLLAVPEAQLRMTLELAGRLLVPEVCEQLKPRVLTACTPATIISDMLWADAHNLAALIPDLKNYFIHNLKAVAAAAPEQLDDLTSRSPALAAEIFRTMARSAQRG</sequence>
<keyword evidence="2" id="KW-0677">Repeat</keyword>
<dbReference type="InterPro" id="IPR000210">
    <property type="entry name" value="BTB/POZ_dom"/>
</dbReference>
<dbReference type="OrthoDB" id="537338at2759"/>
<feature type="domain" description="BTB" evidence="5">
    <location>
        <begin position="44"/>
        <end position="112"/>
    </location>
</feature>
<keyword evidence="7" id="KW-1185">Reference proteome</keyword>
<evidence type="ECO:0000256" key="2">
    <source>
        <dbReference type="ARBA" id="ARBA00022737"/>
    </source>
</evidence>
<accession>A0A150GIM1</accession>
<evidence type="ECO:0000256" key="4">
    <source>
        <dbReference type="SAM" id="MobiDB-lite"/>
    </source>
</evidence>
<name>A0A150GIM1_GONPE</name>
<dbReference type="GO" id="GO:0000151">
    <property type="term" value="C:ubiquitin ligase complex"/>
    <property type="evidence" value="ECO:0007669"/>
    <property type="project" value="TreeGrafter"/>
</dbReference>
<dbReference type="STRING" id="33097.A0A150GIM1"/>
<dbReference type="SUPFAM" id="SSF54695">
    <property type="entry name" value="POZ domain"/>
    <property type="match status" value="1"/>
</dbReference>
<dbReference type="PROSITE" id="PS50097">
    <property type="entry name" value="BTB"/>
    <property type="match status" value="1"/>
</dbReference>
<evidence type="ECO:0000313" key="6">
    <source>
        <dbReference type="EMBL" id="KXZ49662.1"/>
    </source>
</evidence>
<dbReference type="PANTHER" id="PTHR46231">
    <property type="entry name" value="ANKYRIN REPEAT AND BTB/POZ DOMAIN-CONTAINING PROTEIN 1"/>
    <property type="match status" value="1"/>
</dbReference>
<dbReference type="Gene3D" id="3.30.710.10">
    <property type="entry name" value="Potassium Channel Kv1.1, Chain A"/>
    <property type="match status" value="1"/>
</dbReference>
<proteinExistence type="predicted"/>
<dbReference type="SMART" id="SM00225">
    <property type="entry name" value="BTB"/>
    <property type="match status" value="1"/>
</dbReference>
<dbReference type="EMBL" id="LSYV01000021">
    <property type="protein sequence ID" value="KXZ49662.1"/>
    <property type="molecule type" value="Genomic_DNA"/>
</dbReference>
<dbReference type="GO" id="GO:0005737">
    <property type="term" value="C:cytoplasm"/>
    <property type="evidence" value="ECO:0007669"/>
    <property type="project" value="TreeGrafter"/>
</dbReference>
<dbReference type="Pfam" id="PF00651">
    <property type="entry name" value="BTB"/>
    <property type="match status" value="1"/>
</dbReference>
<organism evidence="6 7">
    <name type="scientific">Gonium pectorale</name>
    <name type="common">Green alga</name>
    <dbReference type="NCBI Taxonomy" id="33097"/>
    <lineage>
        <taxon>Eukaryota</taxon>
        <taxon>Viridiplantae</taxon>
        <taxon>Chlorophyta</taxon>
        <taxon>core chlorophytes</taxon>
        <taxon>Chlorophyceae</taxon>
        <taxon>CS clade</taxon>
        <taxon>Chlamydomonadales</taxon>
        <taxon>Volvocaceae</taxon>
        <taxon>Gonium</taxon>
    </lineage>
</organism>
<evidence type="ECO:0000256" key="3">
    <source>
        <dbReference type="ARBA" id="ARBA00023043"/>
    </source>
</evidence>
<gene>
    <name evidence="6" type="ORF">GPECTOR_20g519</name>
</gene>
<feature type="region of interest" description="Disordered" evidence="4">
    <location>
        <begin position="1"/>
        <end position="42"/>
    </location>
</feature>
<reference evidence="7" key="1">
    <citation type="journal article" date="2016" name="Nat. Commun.">
        <title>The Gonium pectorale genome demonstrates co-option of cell cycle regulation during the evolution of multicellularity.</title>
        <authorList>
            <person name="Hanschen E.R."/>
            <person name="Marriage T.N."/>
            <person name="Ferris P.J."/>
            <person name="Hamaji T."/>
            <person name="Toyoda A."/>
            <person name="Fujiyama A."/>
            <person name="Neme R."/>
            <person name="Noguchi H."/>
            <person name="Minakuchi Y."/>
            <person name="Suzuki M."/>
            <person name="Kawai-Toyooka H."/>
            <person name="Smith D.R."/>
            <person name="Sparks H."/>
            <person name="Anderson J."/>
            <person name="Bakaric R."/>
            <person name="Luria V."/>
            <person name="Karger A."/>
            <person name="Kirschner M.W."/>
            <person name="Durand P.M."/>
            <person name="Michod R.E."/>
            <person name="Nozaki H."/>
            <person name="Olson B.J."/>
        </authorList>
    </citation>
    <scope>NUCLEOTIDE SEQUENCE [LARGE SCALE GENOMIC DNA]</scope>
    <source>
        <strain evidence="7">NIES-2863</strain>
    </source>
</reference>
<dbReference type="AlphaFoldDB" id="A0A150GIM1"/>
<dbReference type="PANTHER" id="PTHR46231:SF1">
    <property type="entry name" value="ANKYRIN REPEAT AND BTB_POZ DOMAIN-CONTAINING PROTEIN 1"/>
    <property type="match status" value="1"/>
</dbReference>
<comment type="caution">
    <text evidence="6">The sequence shown here is derived from an EMBL/GenBank/DDBJ whole genome shotgun (WGS) entry which is preliminary data.</text>
</comment>
<dbReference type="InterPro" id="IPR044515">
    <property type="entry name" value="ABTB1"/>
</dbReference>
<evidence type="ECO:0000313" key="7">
    <source>
        <dbReference type="Proteomes" id="UP000075714"/>
    </source>
</evidence>
<dbReference type="Proteomes" id="UP000075714">
    <property type="component" value="Unassembled WGS sequence"/>
</dbReference>